<name>A0AAV4QZY3_9ARAC</name>
<dbReference type="EMBL" id="BPLQ01005546">
    <property type="protein sequence ID" value="GIY15578.1"/>
    <property type="molecule type" value="Genomic_DNA"/>
</dbReference>
<evidence type="ECO:0000313" key="2">
    <source>
        <dbReference type="EMBL" id="GIY15578.1"/>
    </source>
</evidence>
<accession>A0AAV4QZY3</accession>
<organism evidence="2 3">
    <name type="scientific">Caerostris darwini</name>
    <dbReference type="NCBI Taxonomy" id="1538125"/>
    <lineage>
        <taxon>Eukaryota</taxon>
        <taxon>Metazoa</taxon>
        <taxon>Ecdysozoa</taxon>
        <taxon>Arthropoda</taxon>
        <taxon>Chelicerata</taxon>
        <taxon>Arachnida</taxon>
        <taxon>Araneae</taxon>
        <taxon>Araneomorphae</taxon>
        <taxon>Entelegynae</taxon>
        <taxon>Araneoidea</taxon>
        <taxon>Araneidae</taxon>
        <taxon>Caerostris</taxon>
    </lineage>
</organism>
<evidence type="ECO:0000313" key="3">
    <source>
        <dbReference type="Proteomes" id="UP001054837"/>
    </source>
</evidence>
<sequence length="124" mass="14364">MDGKFDFFHHSTSEINNLSEIDLHRDLSSNPSESHARCTKKISNRSKVLLIGILYRTSEIMRPFRDCARTLKIPLRGRKKKYSLKKKSQKLSLPSARRSGDFPEKPVFRGQLTVDRNEVNLPHN</sequence>
<gene>
    <name evidence="2" type="ORF">CDAR_113451</name>
</gene>
<comment type="caution">
    <text evidence="2">The sequence shown here is derived from an EMBL/GenBank/DDBJ whole genome shotgun (WGS) entry which is preliminary data.</text>
</comment>
<protein>
    <submittedName>
        <fullName evidence="2">Uncharacterized protein</fullName>
    </submittedName>
</protein>
<feature type="region of interest" description="Disordered" evidence="1">
    <location>
        <begin position="81"/>
        <end position="107"/>
    </location>
</feature>
<reference evidence="2 3" key="1">
    <citation type="submission" date="2021-06" db="EMBL/GenBank/DDBJ databases">
        <title>Caerostris darwini draft genome.</title>
        <authorList>
            <person name="Kono N."/>
            <person name="Arakawa K."/>
        </authorList>
    </citation>
    <scope>NUCLEOTIDE SEQUENCE [LARGE SCALE GENOMIC DNA]</scope>
</reference>
<dbReference type="AlphaFoldDB" id="A0AAV4QZY3"/>
<keyword evidence="3" id="KW-1185">Reference proteome</keyword>
<feature type="compositionally biased region" description="Basic and acidic residues" evidence="1">
    <location>
        <begin position="98"/>
        <end position="107"/>
    </location>
</feature>
<proteinExistence type="predicted"/>
<dbReference type="Proteomes" id="UP001054837">
    <property type="component" value="Unassembled WGS sequence"/>
</dbReference>
<evidence type="ECO:0000256" key="1">
    <source>
        <dbReference type="SAM" id="MobiDB-lite"/>
    </source>
</evidence>